<dbReference type="STRING" id="1073089.A0A1L9RM98"/>
<organism evidence="1 2">
    <name type="scientific">Aspergillus wentii DTO 134E9</name>
    <dbReference type="NCBI Taxonomy" id="1073089"/>
    <lineage>
        <taxon>Eukaryota</taxon>
        <taxon>Fungi</taxon>
        <taxon>Dikarya</taxon>
        <taxon>Ascomycota</taxon>
        <taxon>Pezizomycotina</taxon>
        <taxon>Eurotiomycetes</taxon>
        <taxon>Eurotiomycetidae</taxon>
        <taxon>Eurotiales</taxon>
        <taxon>Aspergillaceae</taxon>
        <taxon>Aspergillus</taxon>
        <taxon>Aspergillus subgen. Cremei</taxon>
    </lineage>
</organism>
<evidence type="ECO:0000313" key="1">
    <source>
        <dbReference type="EMBL" id="OJJ36024.1"/>
    </source>
</evidence>
<sequence>MRPNLMLAATLASTITAQTTTLKVFQAGVRTESLDALEGSVVNANADATTFAMQCKSDAPKASCQLQSAATITQGPSTFYMSGVYSLSAKNTQDIQTLIFDCVLTSSTKGGSCSTTVIDDIAISTKTLSTSTSSHFSFTSDQVHYQPLTVTAGVDKLNAPKATQADDVAAKNAGI</sequence>
<dbReference type="Proteomes" id="UP000184383">
    <property type="component" value="Unassembled WGS sequence"/>
</dbReference>
<dbReference type="VEuPathDB" id="FungiDB:ASPWEDRAFT_41253"/>
<evidence type="ECO:0000313" key="2">
    <source>
        <dbReference type="Proteomes" id="UP000184383"/>
    </source>
</evidence>
<reference evidence="2" key="1">
    <citation type="journal article" date="2017" name="Genome Biol.">
        <title>Comparative genomics reveals high biological diversity and specific adaptations in the industrially and medically important fungal genus Aspergillus.</title>
        <authorList>
            <person name="de Vries R.P."/>
            <person name="Riley R."/>
            <person name="Wiebenga A."/>
            <person name="Aguilar-Osorio G."/>
            <person name="Amillis S."/>
            <person name="Uchima C.A."/>
            <person name="Anderluh G."/>
            <person name="Asadollahi M."/>
            <person name="Askin M."/>
            <person name="Barry K."/>
            <person name="Battaglia E."/>
            <person name="Bayram O."/>
            <person name="Benocci T."/>
            <person name="Braus-Stromeyer S.A."/>
            <person name="Caldana C."/>
            <person name="Canovas D."/>
            <person name="Cerqueira G.C."/>
            <person name="Chen F."/>
            <person name="Chen W."/>
            <person name="Choi C."/>
            <person name="Clum A."/>
            <person name="Dos Santos R.A."/>
            <person name="Damasio A.R."/>
            <person name="Diallinas G."/>
            <person name="Emri T."/>
            <person name="Fekete E."/>
            <person name="Flipphi M."/>
            <person name="Freyberg S."/>
            <person name="Gallo A."/>
            <person name="Gournas C."/>
            <person name="Habgood R."/>
            <person name="Hainaut M."/>
            <person name="Harispe M.L."/>
            <person name="Henrissat B."/>
            <person name="Hilden K.S."/>
            <person name="Hope R."/>
            <person name="Hossain A."/>
            <person name="Karabika E."/>
            <person name="Karaffa L."/>
            <person name="Karanyi Z."/>
            <person name="Krasevec N."/>
            <person name="Kuo A."/>
            <person name="Kusch H."/>
            <person name="LaButti K."/>
            <person name="Lagendijk E.L."/>
            <person name="Lapidus A."/>
            <person name="Levasseur A."/>
            <person name="Lindquist E."/>
            <person name="Lipzen A."/>
            <person name="Logrieco A.F."/>
            <person name="MacCabe A."/>
            <person name="Maekelae M.R."/>
            <person name="Malavazi I."/>
            <person name="Melin P."/>
            <person name="Meyer V."/>
            <person name="Mielnichuk N."/>
            <person name="Miskei M."/>
            <person name="Molnar A.P."/>
            <person name="Mule G."/>
            <person name="Ngan C.Y."/>
            <person name="Orejas M."/>
            <person name="Orosz E."/>
            <person name="Ouedraogo J.P."/>
            <person name="Overkamp K.M."/>
            <person name="Park H.-S."/>
            <person name="Perrone G."/>
            <person name="Piumi F."/>
            <person name="Punt P.J."/>
            <person name="Ram A.F."/>
            <person name="Ramon A."/>
            <person name="Rauscher S."/>
            <person name="Record E."/>
            <person name="Riano-Pachon D.M."/>
            <person name="Robert V."/>
            <person name="Roehrig J."/>
            <person name="Ruller R."/>
            <person name="Salamov A."/>
            <person name="Salih N.S."/>
            <person name="Samson R.A."/>
            <person name="Sandor E."/>
            <person name="Sanguinetti M."/>
            <person name="Schuetze T."/>
            <person name="Sepcic K."/>
            <person name="Shelest E."/>
            <person name="Sherlock G."/>
            <person name="Sophianopoulou V."/>
            <person name="Squina F.M."/>
            <person name="Sun H."/>
            <person name="Susca A."/>
            <person name="Todd R.B."/>
            <person name="Tsang A."/>
            <person name="Unkles S.E."/>
            <person name="van de Wiele N."/>
            <person name="van Rossen-Uffink D."/>
            <person name="Oliveira J.V."/>
            <person name="Vesth T.C."/>
            <person name="Visser J."/>
            <person name="Yu J.-H."/>
            <person name="Zhou M."/>
            <person name="Andersen M.R."/>
            <person name="Archer D.B."/>
            <person name="Baker S.E."/>
            <person name="Benoit I."/>
            <person name="Brakhage A.A."/>
            <person name="Braus G.H."/>
            <person name="Fischer R."/>
            <person name="Frisvad J.C."/>
            <person name="Goldman G.H."/>
            <person name="Houbraken J."/>
            <person name="Oakley B."/>
            <person name="Pocsi I."/>
            <person name="Scazzocchio C."/>
            <person name="Seiboth B."/>
            <person name="vanKuyk P.A."/>
            <person name="Wortman J."/>
            <person name="Dyer P.S."/>
            <person name="Grigoriev I.V."/>
        </authorList>
    </citation>
    <scope>NUCLEOTIDE SEQUENCE [LARGE SCALE GENOMIC DNA]</scope>
    <source>
        <strain evidence="2">DTO 134E9</strain>
    </source>
</reference>
<name>A0A1L9RM98_ASPWE</name>
<dbReference type="GeneID" id="63751360"/>
<accession>A0A1L9RM98</accession>
<dbReference type="OrthoDB" id="4991875at2759"/>
<protein>
    <submittedName>
        <fullName evidence="1">Uncharacterized protein</fullName>
    </submittedName>
</protein>
<dbReference type="RefSeq" id="XP_040689700.1">
    <property type="nucleotide sequence ID" value="XM_040835512.1"/>
</dbReference>
<dbReference type="EMBL" id="KV878212">
    <property type="protein sequence ID" value="OJJ36024.1"/>
    <property type="molecule type" value="Genomic_DNA"/>
</dbReference>
<keyword evidence="2" id="KW-1185">Reference proteome</keyword>
<proteinExistence type="predicted"/>
<gene>
    <name evidence="1" type="ORF">ASPWEDRAFT_41253</name>
</gene>
<dbReference type="AlphaFoldDB" id="A0A1L9RM98"/>